<gene>
    <name evidence="2" type="ORF">PCASD_24930</name>
</gene>
<dbReference type="EMBL" id="PGCI01001011">
    <property type="protein sequence ID" value="PLW09373.1"/>
    <property type="molecule type" value="Genomic_DNA"/>
</dbReference>
<proteinExistence type="predicted"/>
<evidence type="ECO:0000313" key="3">
    <source>
        <dbReference type="Proteomes" id="UP000235392"/>
    </source>
</evidence>
<organism evidence="2 3">
    <name type="scientific">Puccinia coronata f. sp. avenae</name>
    <dbReference type="NCBI Taxonomy" id="200324"/>
    <lineage>
        <taxon>Eukaryota</taxon>
        <taxon>Fungi</taxon>
        <taxon>Dikarya</taxon>
        <taxon>Basidiomycota</taxon>
        <taxon>Pucciniomycotina</taxon>
        <taxon>Pucciniomycetes</taxon>
        <taxon>Pucciniales</taxon>
        <taxon>Pucciniaceae</taxon>
        <taxon>Puccinia</taxon>
    </lineage>
</organism>
<protein>
    <submittedName>
        <fullName evidence="2">Uncharacterized protein</fullName>
    </submittedName>
</protein>
<dbReference type="Proteomes" id="UP000235392">
    <property type="component" value="Unassembled WGS sequence"/>
</dbReference>
<dbReference type="AlphaFoldDB" id="A0A2N5S7Z9"/>
<reference evidence="2 3" key="1">
    <citation type="submission" date="2017-11" db="EMBL/GenBank/DDBJ databases">
        <title>De novo assembly and phasing of dikaryotic genomes from two isolates of Puccinia coronata f. sp. avenae, the causal agent of oat crown rust.</title>
        <authorList>
            <person name="Miller M.E."/>
            <person name="Zhang Y."/>
            <person name="Omidvar V."/>
            <person name="Sperschneider J."/>
            <person name="Schwessinger B."/>
            <person name="Raley C."/>
            <person name="Palmer J.M."/>
            <person name="Garnica D."/>
            <person name="Upadhyaya N."/>
            <person name="Rathjen J."/>
            <person name="Taylor J.M."/>
            <person name="Park R.F."/>
            <person name="Dodds P.N."/>
            <person name="Hirsch C.D."/>
            <person name="Kianian S.F."/>
            <person name="Figueroa M."/>
        </authorList>
    </citation>
    <scope>NUCLEOTIDE SEQUENCE [LARGE SCALE GENOMIC DNA]</scope>
    <source>
        <strain evidence="2">12SD80</strain>
    </source>
</reference>
<feature type="non-terminal residue" evidence="2">
    <location>
        <position position="82"/>
    </location>
</feature>
<sequence length="82" mass="9188">MSRLLTSARRSVLVHPLGNRNRSQRLTHTHHHTTMCSTIQPSEKVQPELDKGLDCWSVFSPASGHMPPDSLNLGQGFMNWAP</sequence>
<name>A0A2N5S7Z9_9BASI</name>
<feature type="compositionally biased region" description="Basic residues" evidence="1">
    <location>
        <begin position="22"/>
        <end position="33"/>
    </location>
</feature>
<comment type="caution">
    <text evidence="2">The sequence shown here is derived from an EMBL/GenBank/DDBJ whole genome shotgun (WGS) entry which is preliminary data.</text>
</comment>
<evidence type="ECO:0000256" key="1">
    <source>
        <dbReference type="SAM" id="MobiDB-lite"/>
    </source>
</evidence>
<feature type="region of interest" description="Disordered" evidence="1">
    <location>
        <begin position="1"/>
        <end position="42"/>
    </location>
</feature>
<accession>A0A2N5S7Z9</accession>
<evidence type="ECO:0000313" key="2">
    <source>
        <dbReference type="EMBL" id="PLW09373.1"/>
    </source>
</evidence>